<dbReference type="EMBL" id="CP002171">
    <property type="protein sequence ID" value="ADL70034.1"/>
    <property type="molecule type" value="Genomic_DNA"/>
</dbReference>
<feature type="domain" description="Copper amine oxidase-like N-terminal" evidence="2">
    <location>
        <begin position="654"/>
        <end position="761"/>
    </location>
</feature>
<keyword evidence="1" id="KW-0732">Signal</keyword>
<dbReference type="STRING" id="580327.Tthe_2582"/>
<dbReference type="AlphaFoldDB" id="D9TM53"/>
<feature type="signal peptide" evidence="1">
    <location>
        <begin position="1"/>
        <end position="30"/>
    </location>
</feature>
<gene>
    <name evidence="3" type="ordered locus">Tthe_2582</name>
</gene>
<dbReference type="SUPFAM" id="SSF55383">
    <property type="entry name" value="Copper amine oxidase, domain N"/>
    <property type="match status" value="2"/>
</dbReference>
<evidence type="ECO:0000256" key="1">
    <source>
        <dbReference type="SAM" id="SignalP"/>
    </source>
</evidence>
<evidence type="ECO:0000313" key="3">
    <source>
        <dbReference type="EMBL" id="ADL70034.1"/>
    </source>
</evidence>
<keyword evidence="4" id="KW-1185">Reference proteome</keyword>
<dbReference type="Proteomes" id="UP000001626">
    <property type="component" value="Chromosome"/>
</dbReference>
<feature type="chain" id="PRO_5003129191" evidence="1">
    <location>
        <begin position="31"/>
        <end position="767"/>
    </location>
</feature>
<dbReference type="InterPro" id="IPR036582">
    <property type="entry name" value="Mao_N_sf"/>
</dbReference>
<evidence type="ECO:0000313" key="4">
    <source>
        <dbReference type="Proteomes" id="UP000001626"/>
    </source>
</evidence>
<dbReference type="HOGENOM" id="CLU_009282_0_0_9"/>
<dbReference type="eggNOG" id="COG4987">
    <property type="taxonomic scope" value="Bacteria"/>
</dbReference>
<dbReference type="KEGG" id="ttm:Tthe_2582"/>
<evidence type="ECO:0000259" key="2">
    <source>
        <dbReference type="Pfam" id="PF07833"/>
    </source>
</evidence>
<dbReference type="Gene3D" id="3.30.457.10">
    <property type="entry name" value="Copper amine oxidase-like, N-terminal domain"/>
    <property type="match status" value="2"/>
</dbReference>
<name>D9TM53_THETC</name>
<organism evidence="3 4">
    <name type="scientific">Thermoanaerobacterium thermosaccharolyticum (strain ATCC 7956 / DSM 571 / NCIMB 9385 / NCA 3814 / NCTC 13789 / WDCM 00135 / 2032)</name>
    <name type="common">Clostridium thermosaccharolyticum</name>
    <dbReference type="NCBI Taxonomy" id="580327"/>
    <lineage>
        <taxon>Bacteria</taxon>
        <taxon>Bacillati</taxon>
        <taxon>Bacillota</taxon>
        <taxon>Clostridia</taxon>
        <taxon>Thermoanaerobacterales</taxon>
        <taxon>Thermoanaerobacteraceae</taxon>
        <taxon>Thermoanaerobacterium</taxon>
    </lineage>
</organism>
<accession>D9TM53</accession>
<reference evidence="3 4" key="1">
    <citation type="submission" date="2010-08" db="EMBL/GenBank/DDBJ databases">
        <title>Complete sequence of Thermoanaerobacterium thermosaccharolyticum DSM 571.</title>
        <authorList>
            <consortium name="US DOE Joint Genome Institute"/>
            <person name="Lucas S."/>
            <person name="Copeland A."/>
            <person name="Lapidus A."/>
            <person name="Cheng J.-F."/>
            <person name="Bruce D."/>
            <person name="Goodwin L."/>
            <person name="Pitluck S."/>
            <person name="Teshima H."/>
            <person name="Detter J.C."/>
            <person name="Han C."/>
            <person name="Tapia R."/>
            <person name="Land M."/>
            <person name="Hauser L."/>
            <person name="Chang Y.-J."/>
            <person name="Jeffries C."/>
            <person name="Kyrpides N."/>
            <person name="Ivanova N."/>
            <person name="Mikhailova N."/>
            <person name="Hemme C.L."/>
            <person name="Woyke T."/>
        </authorList>
    </citation>
    <scope>NUCLEOTIDE SEQUENCE [LARGE SCALE GENOMIC DNA]</scope>
    <source>
        <strain evidence="4">ATCC 7956 / DSM 571 / NCIMB 9385 / NCA 3814 / NCTC 13789 / WDCM 00135 / 2032</strain>
    </source>
</reference>
<dbReference type="InterPro" id="IPR012854">
    <property type="entry name" value="Cu_amine_oxidase-like_N"/>
</dbReference>
<dbReference type="RefSeq" id="WP_013298991.1">
    <property type="nucleotide sequence ID" value="NC_014410.1"/>
</dbReference>
<dbReference type="Pfam" id="PF07833">
    <property type="entry name" value="Cu_amine_oxidN1"/>
    <property type="match status" value="1"/>
</dbReference>
<protein>
    <submittedName>
        <fullName evidence="3">Copper amine oxidase domain protein</fullName>
    </submittedName>
</protein>
<dbReference type="GeneID" id="93865375"/>
<sequence length="767" mass="81408">MVKSKWLSFVLVFAMLVSMFVPMGMTNAFAAGTSYTSLTVPSISDDSTTKLGTFMIDIDPYATQSEALIELPNTDYKIYDLVIGNPTDSNGTNGREYTNFDKIPNNVSDAVYNGTLNDNDRNPISFSLVKTSSNGFKLSLTSSGTNKELKIPVSFKSVNVPSGASGDIKATITNISGQLTSGSVVVATIGSGDITVSAIDTNTFSDAGGPVELRIAESTSGKLNAKDQLKLELPDGFKWGTVTDKKIVYGTLGRSGDISNVVFTVDGDTLKINLADDKYKSTDKVSIDFVASINVTDTDKAKYGDIIAKVKGDYTATPSEITVGTYGDYSATVKAVDSSTVAYAGQNDQGVSDIEIKEAIQGSLIEGRTILITLPSNARWFKIDDTVVDKEKNNKVDDDNGVELDFVGLQGTDNRTAKFQIKGGSTGKDKPADLKIENISVALDSGITGDLVATVSGSAGLSGDITLAKVVNPVTVTADKTNVKLGVSAQAAGDITISEYKDGAIDTNDGSSPVVLDLPDGVKFAAKPTVTVTSGDIEVDHVSLTNDDNTLEIYFKDDSNTASTIKVSGIKYDVDRTVGEGDIQVKVAGKALITVPNDLDNYQSDSNYDTWKYADVWFSGDNYVAKVANATVVTPAPNATNQTAVFTINSTTYTVNGVQNTLDSAPYVKNGRTYLPTRYVAYALGVSSDNVLWDGTKATFILGNRVVQVTPGSTTLTINGAPVTMDAPAEIVNGRVMVPFRWIAQAFGAQVQWDATNQTVTMTLKAQ</sequence>
<proteinExistence type="predicted"/>
<dbReference type="OrthoDB" id="2023214at2"/>